<accession>A0A323UMK0</accession>
<evidence type="ECO:0000256" key="7">
    <source>
        <dbReference type="ARBA" id="ARBA00023169"/>
    </source>
</evidence>
<evidence type="ECO:0000259" key="9">
    <source>
        <dbReference type="Pfam" id="PF02397"/>
    </source>
</evidence>
<keyword evidence="5 8" id="KW-1133">Transmembrane helix</keyword>
<dbReference type="NCBIfam" id="TIGR03023">
    <property type="entry name" value="WcaJ_sugtrans"/>
    <property type="match status" value="1"/>
</dbReference>
<gene>
    <name evidence="10" type="ORF">DNX69_04385</name>
</gene>
<dbReference type="GO" id="GO:0016020">
    <property type="term" value="C:membrane"/>
    <property type="evidence" value="ECO:0007669"/>
    <property type="project" value="UniProtKB-SubCell"/>
</dbReference>
<evidence type="ECO:0000256" key="1">
    <source>
        <dbReference type="ARBA" id="ARBA00004141"/>
    </source>
</evidence>
<evidence type="ECO:0000256" key="8">
    <source>
        <dbReference type="SAM" id="Phobius"/>
    </source>
</evidence>
<comment type="similarity">
    <text evidence="2">Belongs to the bacterial sugar transferase family.</text>
</comment>
<dbReference type="InterPro" id="IPR017473">
    <property type="entry name" value="Undecaprenyl-P_gluc_Ptfrase"/>
</dbReference>
<feature type="transmembrane region" description="Helical" evidence="8">
    <location>
        <begin position="116"/>
        <end position="134"/>
    </location>
</feature>
<organism evidence="10 11">
    <name type="scientific">Rhodopseudomonas palustris</name>
    <dbReference type="NCBI Taxonomy" id="1076"/>
    <lineage>
        <taxon>Bacteria</taxon>
        <taxon>Pseudomonadati</taxon>
        <taxon>Pseudomonadota</taxon>
        <taxon>Alphaproteobacteria</taxon>
        <taxon>Hyphomicrobiales</taxon>
        <taxon>Nitrobacteraceae</taxon>
        <taxon>Rhodopseudomonas</taxon>
    </lineage>
</organism>
<dbReference type="InterPro" id="IPR017475">
    <property type="entry name" value="EPS_sugar_tfrase"/>
</dbReference>
<dbReference type="GO" id="GO:0089702">
    <property type="term" value="F:undecaprenyl-phosphate glucose phosphotransferase activity"/>
    <property type="evidence" value="ECO:0007669"/>
    <property type="project" value="TreeGrafter"/>
</dbReference>
<keyword evidence="7" id="KW-0270">Exopolysaccharide synthesis</keyword>
<dbReference type="InterPro" id="IPR003362">
    <property type="entry name" value="Bact_transf"/>
</dbReference>
<evidence type="ECO:0000256" key="6">
    <source>
        <dbReference type="ARBA" id="ARBA00023136"/>
    </source>
</evidence>
<dbReference type="AlphaFoldDB" id="A0A323UMK0"/>
<dbReference type="PANTHER" id="PTHR30576:SF21">
    <property type="entry name" value="UDP-GLUCOSE:UNDECAPRENYL-PHOSPHATE GLUCOSE-1-PHOSPHATE TRANSFERASE"/>
    <property type="match status" value="1"/>
</dbReference>
<dbReference type="NCBIfam" id="TIGR03025">
    <property type="entry name" value="EPS_sugtrans"/>
    <property type="match status" value="1"/>
</dbReference>
<comment type="subcellular location">
    <subcellularLocation>
        <location evidence="1">Membrane</location>
        <topology evidence="1">Multi-pass membrane protein</topology>
    </subcellularLocation>
</comment>
<dbReference type="Pfam" id="PF13727">
    <property type="entry name" value="CoA_binding_3"/>
    <property type="match status" value="1"/>
</dbReference>
<feature type="transmembrane region" description="Helical" evidence="8">
    <location>
        <begin position="73"/>
        <end position="95"/>
    </location>
</feature>
<name>A0A323UMK0_RHOPL</name>
<dbReference type="EMBL" id="QKQS01000006">
    <property type="protein sequence ID" value="PZA13599.1"/>
    <property type="molecule type" value="Genomic_DNA"/>
</dbReference>
<proteinExistence type="inferred from homology"/>
<evidence type="ECO:0000256" key="2">
    <source>
        <dbReference type="ARBA" id="ARBA00006464"/>
    </source>
</evidence>
<feature type="transmembrane region" description="Helical" evidence="8">
    <location>
        <begin position="39"/>
        <end position="67"/>
    </location>
</feature>
<dbReference type="GO" id="GO:0009242">
    <property type="term" value="P:colanic acid biosynthetic process"/>
    <property type="evidence" value="ECO:0007669"/>
    <property type="project" value="TreeGrafter"/>
</dbReference>
<evidence type="ECO:0000313" key="10">
    <source>
        <dbReference type="EMBL" id="PZA13599.1"/>
    </source>
</evidence>
<dbReference type="PANTHER" id="PTHR30576">
    <property type="entry name" value="COLANIC BIOSYNTHESIS UDP-GLUCOSE LIPID CARRIER TRANSFERASE"/>
    <property type="match status" value="1"/>
</dbReference>
<sequence>MGLLRCRCDVTDAINPVDALDADHQAASLRNAAKQRFSLPFAVIGPALALADALIIVAAGTLGGVLYQQALGGIVQVSIYFGLGLVASLLYVLAAHRAGLHRVNGVIEPRPSHGRVVASWCFAMLALAVILFMLKSGSEVSRGAIVCMFALGACGLLWWRRFAKQRLRAALAAGAIAGRRAVVIGTQAELTRYSRVVLLRDFGLDEVDRVIVSHPEAAERSAELPSQRLSVAVQRIRASTAEEIVLAMPWSNNAEFEMLLDRLRIFPLPVRLLPDCAVSSILDRQGASVPHVYMVELQRPPLTALERGAKRLLDVTVALTALVLLSPLLVVAAVAIKLESRGPAIFRQRRHGFNGRPFMIYKLRSMRVQEDGAAVVQATKRDPRVTRVGRILRETSIDELPQLVNVLQGHMSVVGPRPHALVHDHEYSKLIHSYAFRHHVKPGITGWAQVQGARGGTPRLELMERRVAFDLWYIDNWSLALDIHIMLKTCFELLRRRNAY</sequence>
<feature type="transmembrane region" description="Helical" evidence="8">
    <location>
        <begin position="312"/>
        <end position="336"/>
    </location>
</feature>
<feature type="domain" description="Bacterial sugar transferase" evidence="9">
    <location>
        <begin position="310"/>
        <end position="494"/>
    </location>
</feature>
<dbReference type="GO" id="GO:0000271">
    <property type="term" value="P:polysaccharide biosynthetic process"/>
    <property type="evidence" value="ECO:0007669"/>
    <property type="project" value="UniProtKB-KW"/>
</dbReference>
<evidence type="ECO:0000256" key="4">
    <source>
        <dbReference type="ARBA" id="ARBA00022692"/>
    </source>
</evidence>
<keyword evidence="3 10" id="KW-0808">Transferase</keyword>
<protein>
    <submittedName>
        <fullName evidence="10">Undecaprenyl-phosphate glucose phosphotransferase</fullName>
    </submittedName>
</protein>
<evidence type="ECO:0000313" key="11">
    <source>
        <dbReference type="Proteomes" id="UP000248134"/>
    </source>
</evidence>
<dbReference type="OrthoDB" id="9808602at2"/>
<feature type="transmembrane region" description="Helical" evidence="8">
    <location>
        <begin position="140"/>
        <end position="159"/>
    </location>
</feature>
<dbReference type="Proteomes" id="UP000248134">
    <property type="component" value="Unassembled WGS sequence"/>
</dbReference>
<dbReference type="Pfam" id="PF02397">
    <property type="entry name" value="Bac_transf"/>
    <property type="match status" value="1"/>
</dbReference>
<comment type="caution">
    <text evidence="10">The sequence shown here is derived from an EMBL/GenBank/DDBJ whole genome shotgun (WGS) entry which is preliminary data.</text>
</comment>
<keyword evidence="6 8" id="KW-0472">Membrane</keyword>
<evidence type="ECO:0000256" key="3">
    <source>
        <dbReference type="ARBA" id="ARBA00022679"/>
    </source>
</evidence>
<keyword evidence="4 8" id="KW-0812">Transmembrane</keyword>
<evidence type="ECO:0000256" key="5">
    <source>
        <dbReference type="ARBA" id="ARBA00022989"/>
    </source>
</evidence>
<reference evidence="10 11" key="1">
    <citation type="submission" date="2018-06" db="EMBL/GenBank/DDBJ databases">
        <title>Draft Whole-Genome Sequence of the purple photosynthetic bacterium Rhodospeudomonas palustris XCP.</title>
        <authorList>
            <person name="Rayyan A."/>
            <person name="Meyer T.E."/>
            <person name="Kyndt J.A."/>
        </authorList>
    </citation>
    <scope>NUCLEOTIDE SEQUENCE [LARGE SCALE GENOMIC DNA]</scope>
    <source>
        <strain evidence="10 11">XCP</strain>
    </source>
</reference>